<dbReference type="EMBL" id="GGEC01024783">
    <property type="protein sequence ID" value="MBX05267.1"/>
    <property type="molecule type" value="Transcribed_RNA"/>
</dbReference>
<organism evidence="1">
    <name type="scientific">Rhizophora mucronata</name>
    <name type="common">Asiatic mangrove</name>
    <dbReference type="NCBI Taxonomy" id="61149"/>
    <lineage>
        <taxon>Eukaryota</taxon>
        <taxon>Viridiplantae</taxon>
        <taxon>Streptophyta</taxon>
        <taxon>Embryophyta</taxon>
        <taxon>Tracheophyta</taxon>
        <taxon>Spermatophyta</taxon>
        <taxon>Magnoliopsida</taxon>
        <taxon>eudicotyledons</taxon>
        <taxon>Gunneridae</taxon>
        <taxon>Pentapetalae</taxon>
        <taxon>rosids</taxon>
        <taxon>fabids</taxon>
        <taxon>Malpighiales</taxon>
        <taxon>Rhizophoraceae</taxon>
        <taxon>Rhizophora</taxon>
    </lineage>
</organism>
<reference evidence="1" key="1">
    <citation type="submission" date="2018-02" db="EMBL/GenBank/DDBJ databases">
        <title>Rhizophora mucronata_Transcriptome.</title>
        <authorList>
            <person name="Meera S.P."/>
            <person name="Sreeshan A."/>
            <person name="Augustine A."/>
        </authorList>
    </citation>
    <scope>NUCLEOTIDE SEQUENCE</scope>
    <source>
        <tissue evidence="1">Leaf</tissue>
    </source>
</reference>
<proteinExistence type="predicted"/>
<name>A0A2P2KHU3_RHIMU</name>
<sequence>MILLVFIVNYLSEGGDDYWLLKIKEVFESLCSI</sequence>
<evidence type="ECO:0000313" key="1">
    <source>
        <dbReference type="EMBL" id="MBX05267.1"/>
    </source>
</evidence>
<protein>
    <submittedName>
        <fullName evidence="1">Uncharacterized protein</fullName>
    </submittedName>
</protein>
<accession>A0A2P2KHU3</accession>
<dbReference type="AlphaFoldDB" id="A0A2P2KHU3"/>